<evidence type="ECO:0000256" key="3">
    <source>
        <dbReference type="PROSITE-ProRule" id="PRU00023"/>
    </source>
</evidence>
<dbReference type="GeneID" id="14910517"/>
<dbReference type="Proteomes" id="UP000008983">
    <property type="component" value="Unassembled WGS sequence"/>
</dbReference>
<dbReference type="EMBL" id="GL983153">
    <property type="protein sequence ID" value="EGR34319.1"/>
    <property type="molecule type" value="Genomic_DNA"/>
</dbReference>
<keyword evidence="1" id="KW-0677">Repeat</keyword>
<sequence length="354" mass="42117">MIKTNLIKKLNTLIKQEQFNEVIQYLSIHQNIILSQLNKNCKIKIYINIFQTQKQVLIISCNQGNQRLFDFIISYIQYQIEQEVISKQDFYQYINFQDKFGYTALSYAVFQEEDYMVEKLLELKADYNLKSIQGETILHLASQGNCLKFLVINQNINPIIQKNTLLQKKIQFQRQGLNINAKTKNNSTLLHISCYKGNIDTVRYLLKSEIEINQRDIENHTPLHLAALSQSYRLIKLLLIKGADKNLINNQNKTPFQVAEALDKGNQSLLKLLKKQKFCLNFFYCKYNLKNQKDSINIFFYAFQLNCTFFDFFCCNLYSKYKFIYTIYYSLYYILYILYTFIIYKPRKTQVVFK</sequence>
<keyword evidence="4" id="KW-1133">Transmembrane helix</keyword>
<dbReference type="SUPFAM" id="SSF48403">
    <property type="entry name" value="Ankyrin repeat"/>
    <property type="match status" value="1"/>
</dbReference>
<dbReference type="InterPro" id="IPR036770">
    <property type="entry name" value="Ankyrin_rpt-contain_sf"/>
</dbReference>
<evidence type="ECO:0000256" key="1">
    <source>
        <dbReference type="ARBA" id="ARBA00022737"/>
    </source>
</evidence>
<keyword evidence="4" id="KW-0812">Transmembrane</keyword>
<dbReference type="PANTHER" id="PTHR24198:SF165">
    <property type="entry name" value="ANKYRIN REPEAT-CONTAINING PROTEIN-RELATED"/>
    <property type="match status" value="1"/>
</dbReference>
<dbReference type="InParanoid" id="G0QKD1"/>
<dbReference type="eggNOG" id="KOG0504">
    <property type="taxonomic scope" value="Eukaryota"/>
</dbReference>
<gene>
    <name evidence="5" type="ORF">IMG5_016350</name>
</gene>
<dbReference type="STRING" id="857967.G0QKD1"/>
<dbReference type="InterPro" id="IPR002110">
    <property type="entry name" value="Ankyrin_rpt"/>
</dbReference>
<protein>
    <submittedName>
        <fullName evidence="5">Uncharacterized protein</fullName>
    </submittedName>
</protein>
<feature type="transmembrane region" description="Helical" evidence="4">
    <location>
        <begin position="298"/>
        <end position="319"/>
    </location>
</feature>
<dbReference type="PROSITE" id="PS50088">
    <property type="entry name" value="ANK_REPEAT"/>
    <property type="match status" value="2"/>
</dbReference>
<dbReference type="Pfam" id="PF12796">
    <property type="entry name" value="Ank_2"/>
    <property type="match status" value="2"/>
</dbReference>
<feature type="repeat" description="ANK" evidence="3">
    <location>
        <begin position="185"/>
        <end position="217"/>
    </location>
</feature>
<dbReference type="PROSITE" id="PS50297">
    <property type="entry name" value="ANK_REP_REGION"/>
    <property type="match status" value="2"/>
</dbReference>
<evidence type="ECO:0000313" key="6">
    <source>
        <dbReference type="Proteomes" id="UP000008983"/>
    </source>
</evidence>
<dbReference type="PANTHER" id="PTHR24198">
    <property type="entry name" value="ANKYRIN REPEAT AND PROTEIN KINASE DOMAIN-CONTAINING PROTEIN"/>
    <property type="match status" value="1"/>
</dbReference>
<feature type="transmembrane region" description="Helical" evidence="4">
    <location>
        <begin position="325"/>
        <end position="344"/>
    </location>
</feature>
<accession>G0QKD1</accession>
<keyword evidence="6" id="KW-1185">Reference proteome</keyword>
<dbReference type="AlphaFoldDB" id="G0QKD1"/>
<evidence type="ECO:0000256" key="2">
    <source>
        <dbReference type="ARBA" id="ARBA00023043"/>
    </source>
</evidence>
<dbReference type="Gene3D" id="1.25.40.20">
    <property type="entry name" value="Ankyrin repeat-containing domain"/>
    <property type="match status" value="1"/>
</dbReference>
<dbReference type="RefSeq" id="XP_004039623.1">
    <property type="nucleotide sequence ID" value="XM_004039575.1"/>
</dbReference>
<keyword evidence="4" id="KW-0472">Membrane</keyword>
<dbReference type="SMART" id="SM00248">
    <property type="entry name" value="ANK"/>
    <property type="match status" value="4"/>
</dbReference>
<dbReference type="OMA" id="ACDEDIW"/>
<dbReference type="OrthoDB" id="163438at2759"/>
<name>G0QKD1_ICHMU</name>
<proteinExistence type="predicted"/>
<feature type="repeat" description="ANK" evidence="3">
    <location>
        <begin position="218"/>
        <end position="250"/>
    </location>
</feature>
<reference evidence="5 6" key="1">
    <citation type="submission" date="2011-07" db="EMBL/GenBank/DDBJ databases">
        <authorList>
            <person name="Coyne R."/>
            <person name="Brami D."/>
            <person name="Johnson J."/>
            <person name="Hostetler J."/>
            <person name="Hannick L."/>
            <person name="Clark T."/>
            <person name="Cassidy-Hanley D."/>
            <person name="Inman J."/>
        </authorList>
    </citation>
    <scope>NUCLEOTIDE SEQUENCE [LARGE SCALE GENOMIC DNA]</scope>
    <source>
        <strain evidence="5 6">G5</strain>
    </source>
</reference>
<evidence type="ECO:0000313" key="5">
    <source>
        <dbReference type="EMBL" id="EGR34319.1"/>
    </source>
</evidence>
<organism evidence="5 6">
    <name type="scientific">Ichthyophthirius multifiliis</name>
    <name type="common">White spot disease agent</name>
    <name type="synonym">Ich</name>
    <dbReference type="NCBI Taxonomy" id="5932"/>
    <lineage>
        <taxon>Eukaryota</taxon>
        <taxon>Sar</taxon>
        <taxon>Alveolata</taxon>
        <taxon>Ciliophora</taxon>
        <taxon>Intramacronucleata</taxon>
        <taxon>Oligohymenophorea</taxon>
        <taxon>Hymenostomatida</taxon>
        <taxon>Ophryoglenina</taxon>
        <taxon>Ichthyophthirius</taxon>
    </lineage>
</organism>
<evidence type="ECO:0000256" key="4">
    <source>
        <dbReference type="SAM" id="Phobius"/>
    </source>
</evidence>
<keyword evidence="2 3" id="KW-0040">ANK repeat</keyword>